<sequence>MVPAGQGVTAQSHRHTRQPATPSLNHQPIKLHLHHAKQAQRTEAPLRVFAFVIQEYENSFNTSANLLQAFIGHFIDRRH</sequence>
<evidence type="ECO:0000256" key="1">
    <source>
        <dbReference type="SAM" id="MobiDB-lite"/>
    </source>
</evidence>
<keyword evidence="2" id="KW-0614">Plasmid</keyword>
<dbReference type="Proteomes" id="UP000254259">
    <property type="component" value="Plasmid CBM2636_mp"/>
</dbReference>
<geneLocation type="plasmid" evidence="3">
    <name>cbm2636_mp</name>
</geneLocation>
<accession>A0A9Q7UY93</accession>
<name>A0A9Q7UY93_9BURK</name>
<proteinExistence type="predicted"/>
<reference evidence="2 3" key="1">
    <citation type="submission" date="2018-01" db="EMBL/GenBank/DDBJ databases">
        <authorList>
            <person name="Clerissi C."/>
        </authorList>
    </citation>
    <scope>NUCLEOTIDE SEQUENCE [LARGE SCALE GENOMIC DNA]</scope>
    <source>
        <strain evidence="2">Cupriavidus taiwanensis SWF 66322</strain>
        <plasmid evidence="3">cbm2636_mp</plasmid>
    </source>
</reference>
<organism evidence="2 3">
    <name type="scientific">Cupriavidus taiwanensis</name>
    <dbReference type="NCBI Taxonomy" id="164546"/>
    <lineage>
        <taxon>Bacteria</taxon>
        <taxon>Pseudomonadati</taxon>
        <taxon>Pseudomonadota</taxon>
        <taxon>Betaproteobacteria</taxon>
        <taxon>Burkholderiales</taxon>
        <taxon>Burkholderiaceae</taxon>
        <taxon>Cupriavidus</taxon>
    </lineage>
</organism>
<protein>
    <submittedName>
        <fullName evidence="2">Uncharacterized protein</fullName>
    </submittedName>
</protein>
<evidence type="ECO:0000313" key="2">
    <source>
        <dbReference type="EMBL" id="SPD66822.1"/>
    </source>
</evidence>
<dbReference type="AlphaFoldDB" id="A0A9Q7UY93"/>
<feature type="region of interest" description="Disordered" evidence="1">
    <location>
        <begin position="1"/>
        <end position="25"/>
    </location>
</feature>
<dbReference type="EMBL" id="LT984814">
    <property type="protein sequence ID" value="SPD66822.1"/>
    <property type="molecule type" value="Genomic_DNA"/>
</dbReference>
<gene>
    <name evidence="2" type="ORF">CBM2636_MP10458</name>
</gene>
<evidence type="ECO:0000313" key="3">
    <source>
        <dbReference type="Proteomes" id="UP000254259"/>
    </source>
</evidence>